<evidence type="ECO:0000256" key="1">
    <source>
        <dbReference type="SAM" id="Phobius"/>
    </source>
</evidence>
<dbReference type="EnsemblMetazoa" id="GBRI032785-RA">
    <property type="protein sequence ID" value="GBRI032785-PA"/>
    <property type="gene ID" value="GBRI032785"/>
</dbReference>
<keyword evidence="1" id="KW-0472">Membrane</keyword>
<organism evidence="2 3">
    <name type="scientific">Glossina brevipalpis</name>
    <dbReference type="NCBI Taxonomy" id="37001"/>
    <lineage>
        <taxon>Eukaryota</taxon>
        <taxon>Metazoa</taxon>
        <taxon>Ecdysozoa</taxon>
        <taxon>Arthropoda</taxon>
        <taxon>Hexapoda</taxon>
        <taxon>Insecta</taxon>
        <taxon>Pterygota</taxon>
        <taxon>Neoptera</taxon>
        <taxon>Endopterygota</taxon>
        <taxon>Diptera</taxon>
        <taxon>Brachycera</taxon>
        <taxon>Muscomorpha</taxon>
        <taxon>Hippoboscoidea</taxon>
        <taxon>Glossinidae</taxon>
        <taxon>Glossina</taxon>
    </lineage>
</organism>
<keyword evidence="3" id="KW-1185">Reference proteome</keyword>
<evidence type="ECO:0000313" key="3">
    <source>
        <dbReference type="Proteomes" id="UP000091820"/>
    </source>
</evidence>
<proteinExistence type="predicted"/>
<protein>
    <submittedName>
        <fullName evidence="2">Uncharacterized protein</fullName>
    </submittedName>
</protein>
<dbReference type="AlphaFoldDB" id="A0A1A9WUL1"/>
<keyword evidence="1" id="KW-1133">Transmembrane helix</keyword>
<name>A0A1A9WUL1_9MUSC</name>
<dbReference type="Proteomes" id="UP000091820">
    <property type="component" value="Unassembled WGS sequence"/>
</dbReference>
<dbReference type="VEuPathDB" id="VectorBase:GBRI032785"/>
<reference evidence="3" key="1">
    <citation type="submission" date="2014-03" db="EMBL/GenBank/DDBJ databases">
        <authorList>
            <person name="Aksoy S."/>
            <person name="Warren W."/>
            <person name="Wilson R.K."/>
        </authorList>
    </citation>
    <scope>NUCLEOTIDE SEQUENCE [LARGE SCALE GENOMIC DNA]</scope>
    <source>
        <strain evidence="3">IAEA</strain>
    </source>
</reference>
<sequence>MGEKQKHHTINICPYAIVTKIKLTTVRPKLVTILLFYYIVFFAGYIYGCNKKFQERYVSLKGVGNNAFTIGVSWRWQHC</sequence>
<accession>A0A1A9WUL1</accession>
<feature type="transmembrane region" description="Helical" evidence="1">
    <location>
        <begin position="30"/>
        <end position="48"/>
    </location>
</feature>
<reference evidence="2" key="2">
    <citation type="submission" date="2020-05" db="UniProtKB">
        <authorList>
            <consortium name="EnsemblMetazoa"/>
        </authorList>
    </citation>
    <scope>IDENTIFICATION</scope>
    <source>
        <strain evidence="2">IAEA</strain>
    </source>
</reference>
<evidence type="ECO:0000313" key="2">
    <source>
        <dbReference type="EnsemblMetazoa" id="GBRI032785-PA"/>
    </source>
</evidence>
<keyword evidence="1" id="KW-0812">Transmembrane</keyword>